<sequence length="87" mass="10090" precursor="true">MSTALISLAVLSPFALTAVLIWTARRAGVLRWDLDQFRVWAPMAGRFDSRYDEDRDSYRVQHDLDAIRTRFEEHPVWPTSGALGERR</sequence>
<proteinExistence type="predicted"/>
<dbReference type="AlphaFoldDB" id="A0A5Q5BQS8"/>
<accession>A0A5Q5BQS8</accession>
<dbReference type="EMBL" id="CP000384">
    <property type="protein sequence ID" value="ABG10853.1"/>
    <property type="molecule type" value="Genomic_DNA"/>
</dbReference>
<evidence type="ECO:0000313" key="1">
    <source>
        <dbReference type="EMBL" id="ABG10853.1"/>
    </source>
</evidence>
<name>A0A5Q5BQS8_MYCSS</name>
<gene>
    <name evidence="1" type="ordered locus">Mmcs_4749</name>
</gene>
<organism evidence="1">
    <name type="scientific">Mycobacterium sp. (strain MCS)</name>
    <dbReference type="NCBI Taxonomy" id="164756"/>
    <lineage>
        <taxon>Bacteria</taxon>
        <taxon>Bacillati</taxon>
        <taxon>Actinomycetota</taxon>
        <taxon>Actinomycetes</taxon>
        <taxon>Mycobacteriales</taxon>
        <taxon>Mycobacteriaceae</taxon>
        <taxon>Mycobacterium</taxon>
    </lineage>
</organism>
<reference evidence="1" key="1">
    <citation type="submission" date="2006-06" db="EMBL/GenBank/DDBJ databases">
        <title>Complete sequence of chromosome of Mycobacterium sp. MCS.</title>
        <authorList>
            <consortium name="US DOE Joint Genome Institute"/>
            <person name="Copeland A."/>
            <person name="Lucas S."/>
            <person name="Lapidus A."/>
            <person name="Barry K."/>
            <person name="Detter J.C."/>
            <person name="Glavina del Rio T."/>
            <person name="Hammon N."/>
            <person name="Israni S."/>
            <person name="Dalin E."/>
            <person name="Tice H."/>
            <person name="Pitluck S."/>
            <person name="Martinez M."/>
            <person name="Schmutz J."/>
            <person name="Larimer F."/>
            <person name="Land M."/>
            <person name="Hauser L."/>
            <person name="Kyrpides N."/>
            <person name="Kim E."/>
            <person name="Miller C.D."/>
            <person name="Hughes J.E."/>
            <person name="Anderson A.J."/>
            <person name="Sims R.C."/>
            <person name="Richardson P."/>
        </authorList>
    </citation>
    <scope>NUCLEOTIDE SEQUENCE [LARGE SCALE GENOMIC DNA]</scope>
    <source>
        <strain evidence="1">MCS</strain>
    </source>
</reference>
<protein>
    <submittedName>
        <fullName evidence="1">Uncharacterized protein</fullName>
    </submittedName>
</protein>
<dbReference type="KEGG" id="mmc:Mmcs_4749"/>